<name>A0A0C3I8E2_PISTI</name>
<keyword evidence="3" id="KW-1185">Reference proteome</keyword>
<sequence>WIGSWNKGTRASESSVEVDGTPLSSQGQVYLRVCRSTFVGERVTLICIYSGADVQLSHRIYIDFTNFKLGCKYLT</sequence>
<reference evidence="3" key="2">
    <citation type="submission" date="2015-01" db="EMBL/GenBank/DDBJ databases">
        <title>Evolutionary Origins and Diversification of the Mycorrhizal Mutualists.</title>
        <authorList>
            <consortium name="DOE Joint Genome Institute"/>
            <consortium name="Mycorrhizal Genomics Consortium"/>
            <person name="Kohler A."/>
            <person name="Kuo A."/>
            <person name="Nagy L.G."/>
            <person name="Floudas D."/>
            <person name="Copeland A."/>
            <person name="Barry K.W."/>
            <person name="Cichocki N."/>
            <person name="Veneault-Fourrey C."/>
            <person name="LaButti K."/>
            <person name="Lindquist E.A."/>
            <person name="Lipzen A."/>
            <person name="Lundell T."/>
            <person name="Morin E."/>
            <person name="Murat C."/>
            <person name="Riley R."/>
            <person name="Ohm R."/>
            <person name="Sun H."/>
            <person name="Tunlid A."/>
            <person name="Henrissat B."/>
            <person name="Grigoriev I.V."/>
            <person name="Hibbett D.S."/>
            <person name="Martin F."/>
        </authorList>
    </citation>
    <scope>NUCLEOTIDE SEQUENCE [LARGE SCALE GENOMIC DNA]</scope>
    <source>
        <strain evidence="2 3">Marx 270</strain>
    </source>
</reference>
<dbReference type="AlphaFoldDB" id="A0A0C3I8E2"/>
<organism evidence="1 3">
    <name type="scientific">Pisolithus tinctorius Marx 270</name>
    <dbReference type="NCBI Taxonomy" id="870435"/>
    <lineage>
        <taxon>Eukaryota</taxon>
        <taxon>Fungi</taxon>
        <taxon>Dikarya</taxon>
        <taxon>Basidiomycota</taxon>
        <taxon>Agaricomycotina</taxon>
        <taxon>Agaricomycetes</taxon>
        <taxon>Agaricomycetidae</taxon>
        <taxon>Boletales</taxon>
        <taxon>Sclerodermatineae</taxon>
        <taxon>Pisolithaceae</taxon>
        <taxon>Pisolithus</taxon>
    </lineage>
</organism>
<gene>
    <name evidence="2" type="ORF">M404DRAFT_1008710</name>
    <name evidence="1" type="ORF">M404DRAFT_1009003</name>
</gene>
<dbReference type="Proteomes" id="UP000054217">
    <property type="component" value="Unassembled WGS sequence"/>
</dbReference>
<reference evidence="1 3" key="1">
    <citation type="submission" date="2014-04" db="EMBL/GenBank/DDBJ databases">
        <authorList>
            <consortium name="DOE Joint Genome Institute"/>
            <person name="Kuo A."/>
            <person name="Kohler A."/>
            <person name="Costa M.D."/>
            <person name="Nagy L.G."/>
            <person name="Floudas D."/>
            <person name="Copeland A."/>
            <person name="Barry K.W."/>
            <person name="Cichocki N."/>
            <person name="Veneault-Fourrey C."/>
            <person name="LaButti K."/>
            <person name="Lindquist E.A."/>
            <person name="Lipzen A."/>
            <person name="Lundell T."/>
            <person name="Morin E."/>
            <person name="Murat C."/>
            <person name="Sun H."/>
            <person name="Tunlid A."/>
            <person name="Henrissat B."/>
            <person name="Grigoriev I.V."/>
            <person name="Hibbett D.S."/>
            <person name="Martin F."/>
            <person name="Nordberg H.P."/>
            <person name="Cantor M.N."/>
            <person name="Hua S.X."/>
        </authorList>
    </citation>
    <scope>NUCLEOTIDE SEQUENCE [LARGE SCALE GENOMIC DNA]</scope>
    <source>
        <strain evidence="1 3">Marx 270</strain>
    </source>
</reference>
<evidence type="ECO:0000313" key="3">
    <source>
        <dbReference type="Proteomes" id="UP000054217"/>
    </source>
</evidence>
<evidence type="ECO:0000313" key="2">
    <source>
        <dbReference type="EMBL" id="KIN93825.1"/>
    </source>
</evidence>
<dbReference type="EMBL" id="KN832176">
    <property type="protein sequence ID" value="KIN93362.1"/>
    <property type="molecule type" value="Genomic_DNA"/>
</dbReference>
<feature type="non-terminal residue" evidence="1">
    <location>
        <position position="1"/>
    </location>
</feature>
<dbReference type="HOGENOM" id="CLU_2677846_0_0_1"/>
<protein>
    <submittedName>
        <fullName evidence="1">Uncharacterized protein</fullName>
    </submittedName>
</protein>
<evidence type="ECO:0000313" key="1">
    <source>
        <dbReference type="EMBL" id="KIN93362.1"/>
    </source>
</evidence>
<proteinExistence type="predicted"/>
<accession>A0A0C3I8E2</accession>
<dbReference type="EMBL" id="KN832132">
    <property type="protein sequence ID" value="KIN93825.1"/>
    <property type="molecule type" value="Genomic_DNA"/>
</dbReference>
<reference evidence="1" key="3">
    <citation type="submission" date="2015-02" db="EMBL/GenBank/DDBJ databases">
        <title>Evolutionary Origins and Diversification of the Mycorrhizal Mutualists.</title>
        <authorList>
            <consortium name="DOE Joint Genome Institute"/>
            <consortium name="Mycorrhizal Genomics Consortium"/>
            <person name="Kohler A."/>
            <person name="Kuo A."/>
            <person name="Nagy L.G."/>
            <person name="Floudas D."/>
            <person name="Copeland A."/>
            <person name="Barry K.W."/>
            <person name="Cichocki N."/>
            <person name="Veneault-Fourrey C."/>
            <person name="LaButti K."/>
            <person name="Lindquist E.A."/>
            <person name="Lipzen A."/>
            <person name="Lundell T."/>
            <person name="Morin E."/>
            <person name="Murat C."/>
            <person name="Riley R."/>
            <person name="Ohm R."/>
            <person name="Sun H."/>
            <person name="Tunlid A."/>
            <person name="Henrissat B."/>
            <person name="Grigoriev I.V."/>
            <person name="Hibbett D.S."/>
            <person name="Martin F."/>
        </authorList>
    </citation>
    <scope>NUCLEOTIDE SEQUENCE</scope>
    <source>
        <strain evidence="1">Marx 270</strain>
    </source>
</reference>